<protein>
    <recommendedName>
        <fullName evidence="1">Putative Flp pilus-assembly TadG-like N-terminal domain-containing protein</fullName>
    </recommendedName>
</protein>
<organism evidence="2 3">
    <name type="scientific">Agromyces tardus</name>
    <dbReference type="NCBI Taxonomy" id="2583849"/>
    <lineage>
        <taxon>Bacteria</taxon>
        <taxon>Bacillati</taxon>
        <taxon>Actinomycetota</taxon>
        <taxon>Actinomycetes</taxon>
        <taxon>Micrococcales</taxon>
        <taxon>Microbacteriaceae</taxon>
        <taxon>Agromyces</taxon>
    </lineage>
</organism>
<dbReference type="OrthoDB" id="5187898at2"/>
<dbReference type="Pfam" id="PF13400">
    <property type="entry name" value="Tad"/>
    <property type="match status" value="1"/>
</dbReference>
<keyword evidence="3" id="KW-1185">Reference proteome</keyword>
<name>A0A3M8AIQ2_9MICO</name>
<accession>A0A3M8AIQ2</accession>
<comment type="caution">
    <text evidence="2">The sequence shown here is derived from an EMBL/GenBank/DDBJ whole genome shotgun (WGS) entry which is preliminary data.</text>
</comment>
<evidence type="ECO:0000313" key="2">
    <source>
        <dbReference type="EMBL" id="RNB51074.1"/>
    </source>
</evidence>
<proteinExistence type="predicted"/>
<dbReference type="InterPro" id="IPR028087">
    <property type="entry name" value="Tad_N"/>
</dbReference>
<sequence length="321" mass="33472">MRRLMRRFRRERGASAVLFGLLLIPLVGAGGFAVDVGALYAEKAQLQNGADSVALEVAIACANGAATCSASDPQGLAGSNALDGVADIDSITFPDDNLVTVTTNTEDLGVRHPLASILPGVADSTVVHATGSAEWGVPVRGNALALAIGYCEFADHPPQEGVANPTKILVEYNTGTRRTCPGAFAPGGFGWLPSLDCSIYIDVNDPWVDSKTGNSNTGTGCTDSYMATLVGQTVFIPIYDDFVGSGTNVKFHIAKFAAFKITGFKISGSNAYTDSAAPRCNGACRGIQGYFMKFVSVSDAFELGPGSDLGAKIVRLTLRTS</sequence>
<reference evidence="2 3" key="1">
    <citation type="submission" date="2018-10" db="EMBL/GenBank/DDBJ databases">
        <title>Isolation, diversity and antibacterial activity of antinobacteria from the wheat rhizosphere soil.</title>
        <authorList>
            <person name="Sun T."/>
        </authorList>
    </citation>
    <scope>NUCLEOTIDE SEQUENCE [LARGE SCALE GENOMIC DNA]</scope>
    <source>
        <strain evidence="2 3">SJ-23</strain>
    </source>
</reference>
<gene>
    <name evidence="2" type="ORF">EDM22_05100</name>
</gene>
<evidence type="ECO:0000313" key="3">
    <source>
        <dbReference type="Proteomes" id="UP000275048"/>
    </source>
</evidence>
<feature type="domain" description="Putative Flp pilus-assembly TadG-like N-terminal" evidence="1">
    <location>
        <begin position="14"/>
        <end position="58"/>
    </location>
</feature>
<dbReference type="AlphaFoldDB" id="A0A3M8AIQ2"/>
<evidence type="ECO:0000259" key="1">
    <source>
        <dbReference type="Pfam" id="PF13400"/>
    </source>
</evidence>
<dbReference type="EMBL" id="RHHB01000005">
    <property type="protein sequence ID" value="RNB51074.1"/>
    <property type="molecule type" value="Genomic_DNA"/>
</dbReference>
<dbReference type="Proteomes" id="UP000275048">
    <property type="component" value="Unassembled WGS sequence"/>
</dbReference>